<dbReference type="OrthoDB" id="7051185at2"/>
<dbReference type="InterPro" id="IPR036942">
    <property type="entry name" value="Beta-barrel_TonB_sf"/>
</dbReference>
<dbReference type="Proteomes" id="UP000238220">
    <property type="component" value="Unassembled WGS sequence"/>
</dbReference>
<evidence type="ECO:0000256" key="13">
    <source>
        <dbReference type="RuleBase" id="RU003357"/>
    </source>
</evidence>
<evidence type="ECO:0000313" key="17">
    <source>
        <dbReference type="EMBL" id="PPE74644.1"/>
    </source>
</evidence>
<comment type="similarity">
    <text evidence="11 13">Belongs to the TonB-dependent receptor family.</text>
</comment>
<feature type="short sequence motif" description="TonB box" evidence="12">
    <location>
        <begin position="58"/>
        <end position="64"/>
    </location>
</feature>
<evidence type="ECO:0000256" key="3">
    <source>
        <dbReference type="ARBA" id="ARBA00022452"/>
    </source>
</evidence>
<evidence type="ECO:0008006" key="19">
    <source>
        <dbReference type="Google" id="ProtNLM"/>
    </source>
</evidence>
<dbReference type="PROSITE" id="PS00430">
    <property type="entry name" value="TONB_DEPENDENT_REC_1"/>
    <property type="match status" value="1"/>
</dbReference>
<comment type="subcellular location">
    <subcellularLocation>
        <location evidence="1 11">Cell outer membrane</location>
        <topology evidence="1 11">Multi-pass membrane protein</topology>
    </subcellularLocation>
</comment>
<evidence type="ECO:0000259" key="16">
    <source>
        <dbReference type="Pfam" id="PF07715"/>
    </source>
</evidence>
<keyword evidence="2 11" id="KW-0813">Transport</keyword>
<evidence type="ECO:0000256" key="9">
    <source>
        <dbReference type="ARBA" id="ARBA00023136"/>
    </source>
</evidence>
<gene>
    <name evidence="17" type="ORF">C3942_07735</name>
</gene>
<dbReference type="Gene3D" id="2.40.170.20">
    <property type="entry name" value="TonB-dependent receptor, beta-barrel domain"/>
    <property type="match status" value="1"/>
</dbReference>
<dbReference type="SUPFAM" id="SSF56935">
    <property type="entry name" value="Porins"/>
    <property type="match status" value="1"/>
</dbReference>
<reference evidence="17 18" key="1">
    <citation type="submission" date="2018-02" db="EMBL/GenBank/DDBJ databases">
        <title>Genome sequencing of Solimonas sp. HR-BB.</title>
        <authorList>
            <person name="Lee Y."/>
            <person name="Jeon C.O."/>
        </authorList>
    </citation>
    <scope>NUCLEOTIDE SEQUENCE [LARGE SCALE GENOMIC DNA]</scope>
    <source>
        <strain evidence="17 18">HR-BB</strain>
    </source>
</reference>
<keyword evidence="9 11" id="KW-0472">Membrane</keyword>
<proteinExistence type="inferred from homology"/>
<dbReference type="RefSeq" id="WP_104229801.1">
    <property type="nucleotide sequence ID" value="NZ_PSNW01000003.1"/>
</dbReference>
<dbReference type="InterPro" id="IPR000531">
    <property type="entry name" value="Beta-barrel_TonB"/>
</dbReference>
<keyword evidence="10 11" id="KW-0998">Cell outer membrane</keyword>
<evidence type="ECO:0000259" key="15">
    <source>
        <dbReference type="Pfam" id="PF00593"/>
    </source>
</evidence>
<keyword evidence="8 12" id="KW-0798">TonB box</keyword>
<evidence type="ECO:0000256" key="8">
    <source>
        <dbReference type="ARBA" id="ARBA00023077"/>
    </source>
</evidence>
<dbReference type="PANTHER" id="PTHR32552:SF81">
    <property type="entry name" value="TONB-DEPENDENT OUTER MEMBRANE RECEPTOR"/>
    <property type="match status" value="1"/>
</dbReference>
<keyword evidence="18" id="KW-1185">Reference proteome</keyword>
<evidence type="ECO:0000256" key="14">
    <source>
        <dbReference type="SAM" id="SignalP"/>
    </source>
</evidence>
<dbReference type="AlphaFoldDB" id="A0A2S5TI37"/>
<keyword evidence="6" id="KW-0408">Iron</keyword>
<dbReference type="Pfam" id="PF00593">
    <property type="entry name" value="TonB_dep_Rec_b-barrel"/>
    <property type="match status" value="1"/>
</dbReference>
<evidence type="ECO:0000313" key="18">
    <source>
        <dbReference type="Proteomes" id="UP000238220"/>
    </source>
</evidence>
<evidence type="ECO:0000256" key="7">
    <source>
        <dbReference type="ARBA" id="ARBA00023065"/>
    </source>
</evidence>
<feature type="chain" id="PRO_5015653467" description="TonB-dependent receptor" evidence="14">
    <location>
        <begin position="23"/>
        <end position="761"/>
    </location>
</feature>
<keyword evidence="7" id="KW-0406">Ion transport</keyword>
<accession>A0A2S5TI37</accession>
<dbReference type="InterPro" id="IPR012910">
    <property type="entry name" value="Plug_dom"/>
</dbReference>
<evidence type="ECO:0000256" key="6">
    <source>
        <dbReference type="ARBA" id="ARBA00023004"/>
    </source>
</evidence>
<dbReference type="GO" id="GO:0009279">
    <property type="term" value="C:cell outer membrane"/>
    <property type="evidence" value="ECO:0007669"/>
    <property type="project" value="UniProtKB-SubCell"/>
</dbReference>
<dbReference type="PANTHER" id="PTHR32552">
    <property type="entry name" value="FERRICHROME IRON RECEPTOR-RELATED"/>
    <property type="match status" value="1"/>
</dbReference>
<dbReference type="PROSITE" id="PS52016">
    <property type="entry name" value="TONB_DEPENDENT_REC_3"/>
    <property type="match status" value="1"/>
</dbReference>
<evidence type="ECO:0000256" key="11">
    <source>
        <dbReference type="PROSITE-ProRule" id="PRU01360"/>
    </source>
</evidence>
<dbReference type="Pfam" id="PF07715">
    <property type="entry name" value="Plug"/>
    <property type="match status" value="1"/>
</dbReference>
<dbReference type="InterPro" id="IPR039426">
    <property type="entry name" value="TonB-dep_rcpt-like"/>
</dbReference>
<evidence type="ECO:0000256" key="12">
    <source>
        <dbReference type="PROSITE-ProRule" id="PRU10143"/>
    </source>
</evidence>
<dbReference type="EMBL" id="PSNW01000003">
    <property type="protein sequence ID" value="PPE74644.1"/>
    <property type="molecule type" value="Genomic_DNA"/>
</dbReference>
<keyword evidence="4" id="KW-0410">Iron transport</keyword>
<evidence type="ECO:0000256" key="4">
    <source>
        <dbReference type="ARBA" id="ARBA00022496"/>
    </source>
</evidence>
<evidence type="ECO:0000256" key="2">
    <source>
        <dbReference type="ARBA" id="ARBA00022448"/>
    </source>
</evidence>
<name>A0A2S5TI37_9GAMM</name>
<organism evidence="17 18">
    <name type="scientific">Solimonas fluminis</name>
    <dbReference type="NCBI Taxonomy" id="2086571"/>
    <lineage>
        <taxon>Bacteria</taxon>
        <taxon>Pseudomonadati</taxon>
        <taxon>Pseudomonadota</taxon>
        <taxon>Gammaproteobacteria</taxon>
        <taxon>Nevskiales</taxon>
        <taxon>Nevskiaceae</taxon>
        <taxon>Solimonas</taxon>
    </lineage>
</organism>
<protein>
    <recommendedName>
        <fullName evidence="19">TonB-dependent receptor</fullName>
    </recommendedName>
</protein>
<dbReference type="InterPro" id="IPR010916">
    <property type="entry name" value="TonB_box_CS"/>
</dbReference>
<feature type="signal peptide" evidence="14">
    <location>
        <begin position="1"/>
        <end position="22"/>
    </location>
</feature>
<evidence type="ECO:0000256" key="5">
    <source>
        <dbReference type="ARBA" id="ARBA00022692"/>
    </source>
</evidence>
<keyword evidence="5 11" id="KW-0812">Transmembrane</keyword>
<feature type="domain" description="TonB-dependent receptor-like beta-barrel" evidence="15">
    <location>
        <begin position="307"/>
        <end position="725"/>
    </location>
</feature>
<evidence type="ECO:0000256" key="1">
    <source>
        <dbReference type="ARBA" id="ARBA00004571"/>
    </source>
</evidence>
<comment type="caution">
    <text evidence="17">The sequence shown here is derived from an EMBL/GenBank/DDBJ whole genome shotgun (WGS) entry which is preliminary data.</text>
</comment>
<keyword evidence="3 11" id="KW-1134">Transmembrane beta strand</keyword>
<dbReference type="GO" id="GO:0006826">
    <property type="term" value="P:iron ion transport"/>
    <property type="evidence" value="ECO:0007669"/>
    <property type="project" value="UniProtKB-KW"/>
</dbReference>
<evidence type="ECO:0000256" key="10">
    <source>
        <dbReference type="ARBA" id="ARBA00023237"/>
    </source>
</evidence>
<keyword evidence="14" id="KW-0732">Signal</keyword>
<feature type="domain" description="TonB-dependent receptor plug" evidence="16">
    <location>
        <begin position="71"/>
        <end position="184"/>
    </location>
</feature>
<sequence>MGSSVLRCLPWAALVITGMAQAQPAGEAGTLQTIPLQQEPTPVPATPEPPPEAVRLETIVVTGELLKREAERTTASVGVKTGAEIERSSARDVYDVIRSTPNAGWHDSELGLSTVSMRGIGSYGASLVGAGTIYGTATTIVVDGVGLPRGAMGFADLSAFDLDQVEVFRGPQSTSQGRNAMAGAVVINTVEPQVEGRFIPEFRGRLGAGNDNTLQGAAAFGATLWPDRLAIRLVTDYRSSDGEIRNETRDEDDWAGDRSRGTRLRAKLTPLGADGPYEVLAGIADNRRRIGNRYVVQEREAERVATADEPSEVDGEARLYSLDQRLRLGQDWTLRAVSAWARSHTLLHLDVDYTERDDGYIAQVADSRSFSQELRASFTGEAWRGTLGLYYFDGKDGEYSTGLTALTGLLDASQLCLLDILCTLPLGGVTVVSDNPARIENKALFGEVDWQARERLTLTAGLRVDHERNGRHSVNDLGGDNPAAAAAVALLQGAGVLGPDGETDVSRSFSAVLPKAAVSYELFEGGFVGAAYTEGYRPGGDGYHLACGQRYSFDAERTRNYELSFKGRLRGGQTQFALNLFHTDWDDMQVPVGPLTCQIIENAGRSRIRGGELELGTSIVESLRLTGSLGIAQGKFVDFVRQEGNEEVDYSGNPLPKSPEYSVTLALEWAPIRNLLIRPEAQRVGATSAQIDNRSDHQIPAYTLLNLSLRWHYRGLGLFFNGSNLADRDYRLDANTTALRGDAVAALGYGRRLLGGLEFQF</sequence>